<dbReference type="InParanoid" id="A0A2T2ZX09"/>
<dbReference type="EMBL" id="KZ678593">
    <property type="protein sequence ID" value="PSR78769.1"/>
    <property type="molecule type" value="Genomic_DNA"/>
</dbReference>
<sequence length="205" mass="22384">MAGSGHLNPWSGPMWKVPRSPSACLQPLNPGRPPIPGNSTKTPRQDKYFYIHARSHDHESAFSPHSSMFRSFLGEKQRSQNCGSPNIFPSGRSSLAADPPSRPRSLQAPTYQVLQYLLPDPGTKPITRRHLSRGSFGSDAAAAPLLEAIESKPPSSPLSVRFLPGLDARGLFSSSVAILSLCLFREQSTEIAARAFSTCHRRIPQ</sequence>
<organism evidence="2 3">
    <name type="scientific">Coniella lustricola</name>
    <dbReference type="NCBI Taxonomy" id="2025994"/>
    <lineage>
        <taxon>Eukaryota</taxon>
        <taxon>Fungi</taxon>
        <taxon>Dikarya</taxon>
        <taxon>Ascomycota</taxon>
        <taxon>Pezizomycotina</taxon>
        <taxon>Sordariomycetes</taxon>
        <taxon>Sordariomycetidae</taxon>
        <taxon>Diaporthales</taxon>
        <taxon>Schizoparmaceae</taxon>
        <taxon>Coniella</taxon>
    </lineage>
</organism>
<keyword evidence="3" id="KW-1185">Reference proteome</keyword>
<dbReference type="AlphaFoldDB" id="A0A2T2ZX09"/>
<evidence type="ECO:0000313" key="2">
    <source>
        <dbReference type="EMBL" id="PSR78769.1"/>
    </source>
</evidence>
<name>A0A2T2ZX09_9PEZI</name>
<proteinExistence type="predicted"/>
<dbReference type="Proteomes" id="UP000241462">
    <property type="component" value="Unassembled WGS sequence"/>
</dbReference>
<reference evidence="2 3" key="1">
    <citation type="journal article" date="2018" name="Mycol. Prog.">
        <title>Coniella lustricola, a new species from submerged detritus.</title>
        <authorList>
            <person name="Raudabaugh D.B."/>
            <person name="Iturriaga T."/>
            <person name="Carver A."/>
            <person name="Mondo S."/>
            <person name="Pangilinan J."/>
            <person name="Lipzen A."/>
            <person name="He G."/>
            <person name="Amirebrahimi M."/>
            <person name="Grigoriev I.V."/>
            <person name="Miller A.N."/>
        </authorList>
    </citation>
    <scope>NUCLEOTIDE SEQUENCE [LARGE SCALE GENOMIC DNA]</scope>
    <source>
        <strain evidence="2 3">B22-T-1</strain>
    </source>
</reference>
<feature type="region of interest" description="Disordered" evidence="1">
    <location>
        <begin position="75"/>
        <end position="106"/>
    </location>
</feature>
<gene>
    <name evidence="2" type="ORF">BD289DRAFT_115109</name>
</gene>
<evidence type="ECO:0000256" key="1">
    <source>
        <dbReference type="SAM" id="MobiDB-lite"/>
    </source>
</evidence>
<feature type="region of interest" description="Disordered" evidence="1">
    <location>
        <begin position="1"/>
        <end position="44"/>
    </location>
</feature>
<protein>
    <submittedName>
        <fullName evidence="2">Uncharacterized protein</fullName>
    </submittedName>
</protein>
<accession>A0A2T2ZX09</accession>
<evidence type="ECO:0000313" key="3">
    <source>
        <dbReference type="Proteomes" id="UP000241462"/>
    </source>
</evidence>